<comment type="subcellular location">
    <subcellularLocation>
        <location evidence="1">Membrane</location>
        <topology evidence="1">Single-pass type I membrane protein</topology>
    </subcellularLocation>
</comment>
<reference evidence="9" key="1">
    <citation type="submission" date="2019-06" db="EMBL/GenBank/DDBJ databases">
        <authorList>
            <consortium name="Wellcome Sanger Institute Data Sharing"/>
        </authorList>
    </citation>
    <scope>NUCLEOTIDE SEQUENCE [LARGE SCALE GENOMIC DNA]</scope>
</reference>
<dbReference type="InterPro" id="IPR036179">
    <property type="entry name" value="Ig-like_dom_sf"/>
</dbReference>
<reference evidence="9" key="3">
    <citation type="submission" date="2025-09" db="UniProtKB">
        <authorList>
            <consortium name="Ensembl"/>
        </authorList>
    </citation>
    <scope>IDENTIFICATION</scope>
</reference>
<evidence type="ECO:0000256" key="5">
    <source>
        <dbReference type="ARBA" id="ARBA00022989"/>
    </source>
</evidence>
<evidence type="ECO:0000256" key="7">
    <source>
        <dbReference type="ARBA" id="ARBA00023180"/>
    </source>
</evidence>
<dbReference type="PANTHER" id="PTHR32178">
    <property type="entry name" value="FAM187"/>
    <property type="match status" value="1"/>
</dbReference>
<dbReference type="InterPro" id="IPR007110">
    <property type="entry name" value="Ig-like_dom"/>
</dbReference>
<keyword evidence="4" id="KW-0732">Signal</keyword>
<dbReference type="InterPro" id="IPR003599">
    <property type="entry name" value="Ig_sub"/>
</dbReference>
<keyword evidence="3" id="KW-0812">Transmembrane</keyword>
<dbReference type="InParanoid" id="A0A672HW16"/>
<dbReference type="SUPFAM" id="SSF48726">
    <property type="entry name" value="Immunoglobulin"/>
    <property type="match status" value="1"/>
</dbReference>
<proteinExistence type="inferred from homology"/>
<dbReference type="PANTHER" id="PTHR32178:SF7">
    <property type="entry name" value="IG-LIKE V-TYPE DOMAIN-CONTAINING PROTEIN FAM187A"/>
    <property type="match status" value="1"/>
</dbReference>
<dbReference type="Proteomes" id="UP000472267">
    <property type="component" value="Chromosome 20"/>
</dbReference>
<protein>
    <recommendedName>
        <fullName evidence="8">Ig-like domain-containing protein</fullName>
    </recommendedName>
</protein>
<dbReference type="GO" id="GO:0016020">
    <property type="term" value="C:membrane"/>
    <property type="evidence" value="ECO:0007669"/>
    <property type="project" value="UniProtKB-SubCell"/>
</dbReference>
<sequence length="279" mass="31124">MLFLIEYTLKYILWASREDKQDVFARRACLAFLTFSNAAFLSGVTVELPCHCKPPQVQSVVWFFRKHSGGAEDTRALTDLHGNKLLDSSLLIFRAGPDDAGVYVCGSAHNDFFYEKKHEKNVLVEYSSIVAFRSIPKRVKAGGPEGAGPPQEPYRVFTGFQPWSVCDRCGIPGEQVRVGLCYVHSRFLHVRYRGANQTASCGSGALPAAFSHLRRNGATLEVRSCRATCPGGDRPSSRLLALLAFLGYSNYWEKNAQYMQCRCFASIFLHVIHACGCFF</sequence>
<dbReference type="Gene3D" id="2.60.40.10">
    <property type="entry name" value="Immunoglobulins"/>
    <property type="match status" value="1"/>
</dbReference>
<dbReference type="PROSITE" id="PS50835">
    <property type="entry name" value="IG_LIKE"/>
    <property type="match status" value="1"/>
</dbReference>
<dbReference type="Ensembl" id="ENSSFAT00005034602.1">
    <property type="protein sequence ID" value="ENSSFAP00005033433.1"/>
    <property type="gene ID" value="ENSSFAG00005016904.1"/>
</dbReference>
<comment type="similarity">
    <text evidence="2">Belongs to the FAM187 family.</text>
</comment>
<reference evidence="9" key="2">
    <citation type="submission" date="2025-08" db="UniProtKB">
        <authorList>
            <consortium name="Ensembl"/>
        </authorList>
    </citation>
    <scope>IDENTIFICATION</scope>
</reference>
<evidence type="ECO:0000259" key="8">
    <source>
        <dbReference type="PROSITE" id="PS50835"/>
    </source>
</evidence>
<evidence type="ECO:0000313" key="10">
    <source>
        <dbReference type="Proteomes" id="UP000472267"/>
    </source>
</evidence>
<keyword evidence="7" id="KW-0325">Glycoprotein</keyword>
<organism evidence="9 10">
    <name type="scientific">Salarias fasciatus</name>
    <name type="common">Jewelled blenny</name>
    <name type="synonym">Blennius fasciatus</name>
    <dbReference type="NCBI Taxonomy" id="181472"/>
    <lineage>
        <taxon>Eukaryota</taxon>
        <taxon>Metazoa</taxon>
        <taxon>Chordata</taxon>
        <taxon>Craniata</taxon>
        <taxon>Vertebrata</taxon>
        <taxon>Euteleostomi</taxon>
        <taxon>Actinopterygii</taxon>
        <taxon>Neopterygii</taxon>
        <taxon>Teleostei</taxon>
        <taxon>Neoteleostei</taxon>
        <taxon>Acanthomorphata</taxon>
        <taxon>Ovalentaria</taxon>
        <taxon>Blenniimorphae</taxon>
        <taxon>Blenniiformes</taxon>
        <taxon>Blennioidei</taxon>
        <taxon>Blenniidae</taxon>
        <taxon>Salariinae</taxon>
        <taxon>Salarias</taxon>
    </lineage>
</organism>
<keyword evidence="6" id="KW-0472">Membrane</keyword>
<dbReference type="AlphaFoldDB" id="A0A672HW16"/>
<evidence type="ECO:0000256" key="4">
    <source>
        <dbReference type="ARBA" id="ARBA00022729"/>
    </source>
</evidence>
<dbReference type="OMA" id="WASREDK"/>
<evidence type="ECO:0000256" key="6">
    <source>
        <dbReference type="ARBA" id="ARBA00023136"/>
    </source>
</evidence>
<dbReference type="SMART" id="SM00409">
    <property type="entry name" value="IG"/>
    <property type="match status" value="1"/>
</dbReference>
<accession>A0A672HW16</accession>
<dbReference type="InterPro" id="IPR039311">
    <property type="entry name" value="FAM187A/B"/>
</dbReference>
<dbReference type="InterPro" id="IPR013783">
    <property type="entry name" value="Ig-like_fold"/>
</dbReference>
<evidence type="ECO:0000256" key="2">
    <source>
        <dbReference type="ARBA" id="ARBA00008727"/>
    </source>
</evidence>
<evidence type="ECO:0000256" key="1">
    <source>
        <dbReference type="ARBA" id="ARBA00004479"/>
    </source>
</evidence>
<keyword evidence="10" id="KW-1185">Reference proteome</keyword>
<feature type="domain" description="Ig-like" evidence="8">
    <location>
        <begin position="43"/>
        <end position="110"/>
    </location>
</feature>
<evidence type="ECO:0000313" key="9">
    <source>
        <dbReference type="Ensembl" id="ENSSFAP00005033433.1"/>
    </source>
</evidence>
<name>A0A672HW16_SALFA</name>
<evidence type="ECO:0000256" key="3">
    <source>
        <dbReference type="ARBA" id="ARBA00022692"/>
    </source>
</evidence>
<keyword evidence="5" id="KW-1133">Transmembrane helix</keyword>